<dbReference type="EMBL" id="CP120989">
    <property type="protein sequence ID" value="WLQ62062.1"/>
    <property type="molecule type" value="Genomic_DNA"/>
</dbReference>
<protein>
    <recommendedName>
        <fullName evidence="3">HTH merR-type domain-containing protein</fullName>
    </recommendedName>
</protein>
<reference evidence="1 2" key="1">
    <citation type="submission" date="2023-03" db="EMBL/GenBank/DDBJ databases">
        <title>Isolation and description of six Streptomyces strains from soil environments, able to metabolize different microbial glucans.</title>
        <authorList>
            <person name="Widen T."/>
            <person name="Larsbrink J."/>
        </authorList>
    </citation>
    <scope>NUCLEOTIDE SEQUENCE [LARGE SCALE GENOMIC DNA]</scope>
    <source>
        <strain evidence="1 2">Alt2</strain>
        <plasmid evidence="1 2">unnamed1</plasmid>
    </source>
</reference>
<gene>
    <name evidence="1" type="ORF">P8A19_42065</name>
</gene>
<organism evidence="1 2">
    <name type="scientific">Streptomyces poriferorum</name>
    <dbReference type="NCBI Taxonomy" id="2798799"/>
    <lineage>
        <taxon>Bacteria</taxon>
        <taxon>Bacillati</taxon>
        <taxon>Actinomycetota</taxon>
        <taxon>Actinomycetes</taxon>
        <taxon>Kitasatosporales</taxon>
        <taxon>Streptomycetaceae</taxon>
        <taxon>Streptomyces</taxon>
    </lineage>
</organism>
<keyword evidence="2" id="KW-1185">Reference proteome</keyword>
<accession>A0ABY9J2I4</accession>
<geneLocation type="plasmid" evidence="1 2">
    <name>unnamed1</name>
</geneLocation>
<evidence type="ECO:0000313" key="2">
    <source>
        <dbReference type="Proteomes" id="UP001235744"/>
    </source>
</evidence>
<dbReference type="RefSeq" id="WP_306106415.1">
    <property type="nucleotide sequence ID" value="NZ_CP120989.1"/>
</dbReference>
<evidence type="ECO:0008006" key="3">
    <source>
        <dbReference type="Google" id="ProtNLM"/>
    </source>
</evidence>
<evidence type="ECO:0000313" key="1">
    <source>
        <dbReference type="EMBL" id="WLQ62062.1"/>
    </source>
</evidence>
<proteinExistence type="predicted"/>
<name>A0ABY9J2I4_9ACTN</name>
<keyword evidence="1" id="KW-0614">Plasmid</keyword>
<sequence length="357" mass="39256">MSRTTSTAMRELMELSGASQAQIERWQKRGFLPRLPRAYAGGGGSKSALSEEIVERAQVLIDHARQGTLAMGPISLIATLSEPDVALLRDAVLENLAAGRRRLGMDVRADSPKEAAMVRLGAAERKARRSGRTWNLENVGTGPVREESPYSPETVALFYRDSDEEIDTDDLEIVVDGMVELLKENVSRLNGAPVGALPPDLEANIRADARRRLLAAPTFRDQCDLVRSTPEDLLLRACRLVPQVRRVQLAAVHSARLAHALHTGTLTAEQLGTWHDFAMPVANIQRMEAHPMWTRWRISAGAVNDSGDGSRIVVCLEEPSLLDELELFVAFLASLIPVHALHRLAFHRPEPGGQTVK</sequence>
<dbReference type="Proteomes" id="UP001235744">
    <property type="component" value="Plasmid unnamed1"/>
</dbReference>